<gene>
    <name evidence="18" type="primary">TGFB1</name>
</gene>
<dbReference type="GO" id="GO:0005615">
    <property type="term" value="C:extracellular space"/>
    <property type="evidence" value="ECO:0007669"/>
    <property type="project" value="UniProtKB-UniRule"/>
</dbReference>
<dbReference type="InterPro" id="IPR017948">
    <property type="entry name" value="TGFb_CS"/>
</dbReference>
<keyword evidence="7 14" id="KW-0732">Signal</keyword>
<dbReference type="InterPro" id="IPR016319">
    <property type="entry name" value="TGF-beta"/>
</dbReference>
<evidence type="ECO:0000256" key="6">
    <source>
        <dbReference type="ARBA" id="ARBA00022685"/>
    </source>
</evidence>
<comment type="subunit">
    <text evidence="14">Homodimer; disulfide-linked.</text>
</comment>
<keyword evidence="5" id="KW-0272">Extracellular matrix</keyword>
<evidence type="ECO:0000256" key="13">
    <source>
        <dbReference type="ARBA" id="ARBA00065283"/>
    </source>
</evidence>
<dbReference type="PRINTS" id="PR01423">
    <property type="entry name" value="TGFBETA"/>
</dbReference>
<evidence type="ECO:0000256" key="2">
    <source>
        <dbReference type="ARBA" id="ARBA00004498"/>
    </source>
</evidence>
<dbReference type="Pfam" id="PF00688">
    <property type="entry name" value="TGFb_propeptide"/>
    <property type="match status" value="1"/>
</dbReference>
<dbReference type="Gene3D" id="2.10.90.10">
    <property type="entry name" value="Cystine-knot cytokines"/>
    <property type="match status" value="1"/>
</dbReference>
<dbReference type="SUPFAM" id="SSF57501">
    <property type="entry name" value="Cystine-knot cytokines"/>
    <property type="match status" value="1"/>
</dbReference>
<evidence type="ECO:0000256" key="14">
    <source>
        <dbReference type="PIRNR" id="PIRNR001787"/>
    </source>
</evidence>
<comment type="similarity">
    <text evidence="3 14 16">Belongs to the TGF-beta family.</text>
</comment>
<protein>
    <recommendedName>
        <fullName evidence="14">Transforming growth factor beta</fullName>
    </recommendedName>
</protein>
<comment type="function">
    <text evidence="12">Required to maintain the Transforming growth factor beta-1 (TGF-beta-1) chain in a latent state during storage in extracellular matrix. Associates non-covalently with TGF-beta-1 and regulates its activation via interaction with 'milieu molecules', such as LTBP1, LRRC32/GARP and LRRC33/NRROS, that control activation of TGF-beta-1. Interaction with integrins (ITGAV:ITGB6 or ITGAV:ITGB8) results in distortion of the Latency-associated peptide chain and subsequent release of the active TGF-beta-1.</text>
</comment>
<dbReference type="InterPro" id="IPR029034">
    <property type="entry name" value="Cystine-knot_cytokine"/>
</dbReference>
<evidence type="ECO:0000313" key="18">
    <source>
        <dbReference type="EMBL" id="SBP22069.1"/>
    </source>
</evidence>
<reference evidence="18" key="2">
    <citation type="submission" date="2016-06" db="EMBL/GenBank/DDBJ databases">
        <title>The genome of a short-lived fish provides insights into sex chromosome evolution and the genetic control of aging.</title>
        <authorList>
            <person name="Reichwald K."/>
            <person name="Felder M."/>
            <person name="Petzold A."/>
            <person name="Koch P."/>
            <person name="Groth M."/>
            <person name="Platzer M."/>
        </authorList>
    </citation>
    <scope>NUCLEOTIDE SEQUENCE</scope>
    <source>
        <tissue evidence="18">Brain</tissue>
    </source>
</reference>
<evidence type="ECO:0000256" key="16">
    <source>
        <dbReference type="RuleBase" id="RU000354"/>
    </source>
</evidence>
<dbReference type="EMBL" id="HADW01020669">
    <property type="protein sequence ID" value="SBP22069.1"/>
    <property type="molecule type" value="Transcribed_RNA"/>
</dbReference>
<evidence type="ECO:0000256" key="12">
    <source>
        <dbReference type="ARBA" id="ARBA00057824"/>
    </source>
</evidence>
<dbReference type="PANTHER" id="PTHR11848">
    <property type="entry name" value="TGF-BETA FAMILY"/>
    <property type="match status" value="1"/>
</dbReference>
<accession>A0A1A7XW70</accession>
<dbReference type="Pfam" id="PF00019">
    <property type="entry name" value="TGF_beta"/>
    <property type="match status" value="1"/>
</dbReference>
<dbReference type="CDD" id="cd19384">
    <property type="entry name" value="TGF_beta_TGFB1"/>
    <property type="match status" value="1"/>
</dbReference>
<feature type="disulfide bond" description="Interchain" evidence="15">
    <location>
        <position position="344"/>
    </location>
</feature>
<dbReference type="PIRSF" id="PIRSF001787">
    <property type="entry name" value="TGF-beta"/>
    <property type="match status" value="1"/>
</dbReference>
<evidence type="ECO:0000256" key="7">
    <source>
        <dbReference type="ARBA" id="ARBA00022729"/>
    </source>
</evidence>
<dbReference type="PANTHER" id="PTHR11848:SF125">
    <property type="entry name" value="TRANSFORMING GROWTH FACTOR BETA-1 PROPROTEIN"/>
    <property type="match status" value="1"/>
</dbReference>
<name>A0A1A7XW70_9TELE</name>
<keyword evidence="10" id="KW-0325">Glycoprotein</keyword>
<dbReference type="AlphaFoldDB" id="A0A1A7XW70"/>
<keyword evidence="11 14" id="KW-0497">Mitogen</keyword>
<dbReference type="PROSITE" id="PS00250">
    <property type="entry name" value="TGF_BETA_1"/>
    <property type="match status" value="1"/>
</dbReference>
<evidence type="ECO:0000259" key="17">
    <source>
        <dbReference type="PROSITE" id="PS51362"/>
    </source>
</evidence>
<dbReference type="GO" id="GO:0008083">
    <property type="term" value="F:growth factor activity"/>
    <property type="evidence" value="ECO:0007669"/>
    <property type="project" value="UniProtKB-UniRule"/>
</dbReference>
<evidence type="ECO:0000256" key="15">
    <source>
        <dbReference type="PIRSR" id="PIRSR001787-1"/>
    </source>
</evidence>
<dbReference type="SMART" id="SM00204">
    <property type="entry name" value="TGFB"/>
    <property type="match status" value="1"/>
</dbReference>
<evidence type="ECO:0000256" key="1">
    <source>
        <dbReference type="ARBA" id="ARBA00002007"/>
    </source>
</evidence>
<keyword evidence="4 14" id="KW-0964">Secreted</keyword>
<sequence length="379" mass="43225">MKLGFLLLVALHTLSSVNSMSTCKTLDLEIVRQKRIEAIRSQILSKLRLPKAPEPDESGNKEEIPSSMLSLYNSTKDMLKDQQIEVQKTISLEQEEEEYFAKVLNKFNITSKNHTENSKTVFFNTSYIKSHVGDASLLTSAELRMLIKNTRIASEQRVELYYSSGASVRYHASRFVTNSLRDNWLSFDVTEPLQKWLQQPEDEQSFQLRVFCECGQPSSSFSFSISGTENSRGDTAILKSMTEQPPYILTMSIPQNMSSHLSSRKKRSTDGQETCTAQTETCCVRSLYIDFRKDLGWKWIHKPTGYHANYCMGSCTYIRNAENKYSQILALYKHHNPGASAQPCCVPQTLEPLPILYYVGRQHRVDQLSNMIVKSCKCS</sequence>
<evidence type="ECO:0000256" key="8">
    <source>
        <dbReference type="ARBA" id="ARBA00023030"/>
    </source>
</evidence>
<feature type="disulfide bond" evidence="15">
    <location>
        <begin position="282"/>
        <end position="345"/>
    </location>
</feature>
<keyword evidence="8 14" id="KW-0339">Growth factor</keyword>
<dbReference type="GO" id="GO:0005125">
    <property type="term" value="F:cytokine activity"/>
    <property type="evidence" value="ECO:0007669"/>
    <property type="project" value="TreeGrafter"/>
</dbReference>
<comment type="subunit">
    <text evidence="13">Latency-associated peptide: Homodimer; disulfide-linked. Latency-associated peptide: Interacts with Transforming growth factor beta-1 (TGF-beta-1) chain; interaction is non-covalent and maintains (TGF-beta-1) in a latent state; each Latency-associated peptide (LAP) monomer interacts with TGF-beta-1 in the other monomer. Transforming growth factor beta-1: Homodimer; disulfide-linked. Transforming growth factor beta-1: Interacts with TGF-beta receptors (tgfbr1 and tgfbr2), leading to signal transduction. Interacts with EFEMP2.</text>
</comment>
<dbReference type="InterPro" id="IPR003939">
    <property type="entry name" value="TGFb1"/>
</dbReference>
<feature type="chain" id="PRO_5016195935" description="Transforming growth factor beta" evidence="14">
    <location>
        <begin position="20"/>
        <end position="379"/>
    </location>
</feature>
<evidence type="ECO:0000256" key="4">
    <source>
        <dbReference type="ARBA" id="ARBA00022525"/>
    </source>
</evidence>
<evidence type="ECO:0000256" key="10">
    <source>
        <dbReference type="ARBA" id="ARBA00023180"/>
    </source>
</evidence>
<evidence type="ECO:0000256" key="5">
    <source>
        <dbReference type="ARBA" id="ARBA00022530"/>
    </source>
</evidence>
<evidence type="ECO:0000256" key="9">
    <source>
        <dbReference type="ARBA" id="ARBA00023157"/>
    </source>
</evidence>
<feature type="domain" description="TGF-beta family profile" evidence="17">
    <location>
        <begin position="264"/>
        <end position="379"/>
    </location>
</feature>
<dbReference type="InterPro" id="IPR001111">
    <property type="entry name" value="TGF-b_propeptide"/>
</dbReference>
<reference evidence="18" key="1">
    <citation type="submission" date="2016-05" db="EMBL/GenBank/DDBJ databases">
        <authorList>
            <person name="Lavstsen T."/>
            <person name="Jespersen J.S."/>
        </authorList>
    </citation>
    <scope>NUCLEOTIDE SEQUENCE</scope>
    <source>
        <tissue evidence="18">Brain</tissue>
    </source>
</reference>
<organism evidence="18">
    <name type="scientific">Iconisemion striatum</name>
    <dbReference type="NCBI Taxonomy" id="60296"/>
    <lineage>
        <taxon>Eukaryota</taxon>
        <taxon>Metazoa</taxon>
        <taxon>Chordata</taxon>
        <taxon>Craniata</taxon>
        <taxon>Vertebrata</taxon>
        <taxon>Euteleostomi</taxon>
        <taxon>Actinopterygii</taxon>
        <taxon>Neopterygii</taxon>
        <taxon>Teleostei</taxon>
        <taxon>Neoteleostei</taxon>
        <taxon>Acanthomorphata</taxon>
        <taxon>Ovalentaria</taxon>
        <taxon>Atherinomorphae</taxon>
        <taxon>Cyprinodontiformes</taxon>
        <taxon>Nothobranchiidae</taxon>
        <taxon>Iconisemion</taxon>
    </lineage>
</organism>
<keyword evidence="6" id="KW-0165">Cleavage on pair of basic residues</keyword>
<dbReference type="PRINTS" id="PR01424">
    <property type="entry name" value="TGFBETA1"/>
</dbReference>
<feature type="signal peptide" evidence="14">
    <location>
        <begin position="1"/>
        <end position="19"/>
    </location>
</feature>
<feature type="disulfide bond" evidence="15">
    <location>
        <begin position="315"/>
        <end position="378"/>
    </location>
</feature>
<dbReference type="Gene3D" id="2.60.120.970">
    <property type="match status" value="1"/>
</dbReference>
<dbReference type="GO" id="GO:0007179">
    <property type="term" value="P:transforming growth factor beta receptor signaling pathway"/>
    <property type="evidence" value="ECO:0007669"/>
    <property type="project" value="TreeGrafter"/>
</dbReference>
<dbReference type="InterPro" id="IPR001839">
    <property type="entry name" value="TGF-b_C"/>
</dbReference>
<dbReference type="PROSITE" id="PS51362">
    <property type="entry name" value="TGF_BETA_2"/>
    <property type="match status" value="1"/>
</dbReference>
<keyword evidence="9 15" id="KW-1015">Disulfide bond</keyword>
<evidence type="ECO:0000256" key="11">
    <source>
        <dbReference type="ARBA" id="ARBA00023246"/>
    </source>
</evidence>
<proteinExistence type="inferred from homology"/>
<comment type="subcellular location">
    <subcellularLocation>
        <location evidence="2">Secreted</location>
        <location evidence="2">Extracellular space</location>
        <location evidence="2">Extracellular matrix</location>
    </subcellularLocation>
</comment>
<comment type="function">
    <text evidence="1">Transforming growth factor beta-1 proprotein: Precursor of the Latency-associated peptide (LAP) and Transforming growth factor beta-1 (TGF-beta-1) chains, which constitute the regulatory and active subunit of TGF-beta-1, respectively.</text>
</comment>
<dbReference type="FunFam" id="2.10.90.10:FF:000004">
    <property type="entry name" value="Transforming growth factor beta"/>
    <property type="match status" value="1"/>
</dbReference>
<feature type="disulfide bond" evidence="15">
    <location>
        <begin position="311"/>
        <end position="376"/>
    </location>
</feature>
<dbReference type="GO" id="GO:0051781">
    <property type="term" value="P:positive regulation of cell division"/>
    <property type="evidence" value="ECO:0007669"/>
    <property type="project" value="UniProtKB-UniRule"/>
</dbReference>
<dbReference type="InterPro" id="IPR015615">
    <property type="entry name" value="TGF-beta-rel"/>
</dbReference>
<evidence type="ECO:0000256" key="3">
    <source>
        <dbReference type="ARBA" id="ARBA00006656"/>
    </source>
</evidence>
<dbReference type="GO" id="GO:0005160">
    <property type="term" value="F:transforming growth factor beta receptor binding"/>
    <property type="evidence" value="ECO:0007669"/>
    <property type="project" value="InterPro"/>
</dbReference>
<dbReference type="GO" id="GO:0042127">
    <property type="term" value="P:regulation of cell population proliferation"/>
    <property type="evidence" value="ECO:0007669"/>
    <property type="project" value="TreeGrafter"/>
</dbReference>